<evidence type="ECO:0000256" key="5">
    <source>
        <dbReference type="ARBA" id="ARBA00023157"/>
    </source>
</evidence>
<gene>
    <name evidence="7" type="ORF">HGRIS_014524</name>
</gene>
<evidence type="ECO:0000256" key="2">
    <source>
        <dbReference type="ARBA" id="ARBA00010446"/>
    </source>
</evidence>
<proteinExistence type="inferred from homology"/>
<keyword evidence="5 6" id="KW-1015">Disulfide bond</keyword>
<sequence length="111" mass="11165">MQFAILSIVAFAVSAFAAVVTPTPMHGCNTGPVQCCNSLQRSSNLSSDERMAFLNEGLDISGSVGQVGMSCSPVVSDAAAGGSTSCSQQAACCSDTSMNGLLAIGCMPYDG</sequence>
<accession>A0ABR3JTT9</accession>
<evidence type="ECO:0000256" key="3">
    <source>
        <dbReference type="ARBA" id="ARBA00022512"/>
    </source>
</evidence>
<keyword evidence="3 6" id="KW-0134">Cell wall</keyword>
<feature type="chain" id="PRO_5044956371" description="Hydrophobin" evidence="6">
    <location>
        <begin position="18"/>
        <end position="111"/>
    </location>
</feature>
<protein>
    <recommendedName>
        <fullName evidence="6">Hydrophobin</fullName>
    </recommendedName>
</protein>
<keyword evidence="6" id="KW-0732">Signal</keyword>
<keyword evidence="4 6" id="KW-0964">Secreted</keyword>
<keyword evidence="8" id="KW-1185">Reference proteome</keyword>
<dbReference type="Proteomes" id="UP001556367">
    <property type="component" value="Unassembled WGS sequence"/>
</dbReference>
<feature type="signal peptide" evidence="6">
    <location>
        <begin position="1"/>
        <end position="17"/>
    </location>
</feature>
<organism evidence="7 8">
    <name type="scientific">Hohenbuehelia grisea</name>
    <dbReference type="NCBI Taxonomy" id="104357"/>
    <lineage>
        <taxon>Eukaryota</taxon>
        <taxon>Fungi</taxon>
        <taxon>Dikarya</taxon>
        <taxon>Basidiomycota</taxon>
        <taxon>Agaricomycotina</taxon>
        <taxon>Agaricomycetes</taxon>
        <taxon>Agaricomycetidae</taxon>
        <taxon>Agaricales</taxon>
        <taxon>Pleurotineae</taxon>
        <taxon>Pleurotaceae</taxon>
        <taxon>Hohenbuehelia</taxon>
    </lineage>
</organism>
<evidence type="ECO:0000313" key="7">
    <source>
        <dbReference type="EMBL" id="KAL0959253.1"/>
    </source>
</evidence>
<reference evidence="8" key="1">
    <citation type="submission" date="2024-06" db="EMBL/GenBank/DDBJ databases">
        <title>Multi-omics analyses provide insights into the biosynthesis of the anticancer antibiotic pleurotin in Hohenbuehelia grisea.</title>
        <authorList>
            <person name="Weaver J.A."/>
            <person name="Alberti F."/>
        </authorList>
    </citation>
    <scope>NUCLEOTIDE SEQUENCE [LARGE SCALE GENOMIC DNA]</scope>
    <source>
        <strain evidence="8">T-177</strain>
    </source>
</reference>
<evidence type="ECO:0000256" key="6">
    <source>
        <dbReference type="RuleBase" id="RU365009"/>
    </source>
</evidence>
<evidence type="ECO:0000256" key="4">
    <source>
        <dbReference type="ARBA" id="ARBA00022525"/>
    </source>
</evidence>
<dbReference type="SMART" id="SM00075">
    <property type="entry name" value="HYDRO"/>
    <property type="match status" value="1"/>
</dbReference>
<comment type="similarity">
    <text evidence="2 6">Belongs to the fungal hydrophobin family.</text>
</comment>
<evidence type="ECO:0000256" key="1">
    <source>
        <dbReference type="ARBA" id="ARBA00004191"/>
    </source>
</evidence>
<comment type="caution">
    <text evidence="7">The sequence shown here is derived from an EMBL/GenBank/DDBJ whole genome shotgun (WGS) entry which is preliminary data.</text>
</comment>
<dbReference type="Pfam" id="PF01185">
    <property type="entry name" value="Hydrophobin"/>
    <property type="match status" value="1"/>
</dbReference>
<dbReference type="EMBL" id="JASNQZ010000003">
    <property type="protein sequence ID" value="KAL0959253.1"/>
    <property type="molecule type" value="Genomic_DNA"/>
</dbReference>
<name>A0ABR3JTT9_9AGAR</name>
<comment type="subcellular location">
    <subcellularLocation>
        <location evidence="1 6">Secreted</location>
        <location evidence="1 6">Cell wall</location>
    </subcellularLocation>
</comment>
<evidence type="ECO:0000313" key="8">
    <source>
        <dbReference type="Proteomes" id="UP001556367"/>
    </source>
</evidence>
<dbReference type="InterPro" id="IPR001338">
    <property type="entry name" value="Class_I_Hydrophobin"/>
</dbReference>
<dbReference type="CDD" id="cd23507">
    <property type="entry name" value="hydrophobin_I"/>
    <property type="match status" value="1"/>
</dbReference>